<organism evidence="1 2">
    <name type="scientific">Segatella oulorum F0390</name>
    <dbReference type="NCBI Taxonomy" id="702438"/>
    <lineage>
        <taxon>Bacteria</taxon>
        <taxon>Pseudomonadati</taxon>
        <taxon>Bacteroidota</taxon>
        <taxon>Bacteroidia</taxon>
        <taxon>Bacteroidales</taxon>
        <taxon>Prevotellaceae</taxon>
        <taxon>Segatella</taxon>
    </lineage>
</organism>
<comment type="caution">
    <text evidence="1">The sequence shown here is derived from an EMBL/GenBank/DDBJ whole genome shotgun (WGS) entry which is preliminary data.</text>
</comment>
<dbReference type="AlphaFoldDB" id="G1WB93"/>
<dbReference type="HOGENOM" id="CLU_3102290_0_0_10"/>
<dbReference type="OrthoDB" id="1367325at2"/>
<accession>G1WB93</accession>
<evidence type="ECO:0000313" key="1">
    <source>
        <dbReference type="EMBL" id="EGV32326.1"/>
    </source>
</evidence>
<evidence type="ECO:0000313" key="2">
    <source>
        <dbReference type="Proteomes" id="UP000005141"/>
    </source>
</evidence>
<dbReference type="Proteomes" id="UP000005141">
    <property type="component" value="Unassembled WGS sequence"/>
</dbReference>
<sequence length="51" mass="5751">MKHYFIGDKRIASKLGTGKFSNVYGINAITLRQELLSPIVFVKSIMHGEKL</sequence>
<dbReference type="PATRIC" id="fig|702438.4.peg.1130"/>
<protein>
    <submittedName>
        <fullName evidence="1">Uncharacterized protein</fullName>
    </submittedName>
</protein>
<dbReference type="EMBL" id="ADGI01000036">
    <property type="protein sequence ID" value="EGV32326.1"/>
    <property type="molecule type" value="Genomic_DNA"/>
</dbReference>
<proteinExistence type="predicted"/>
<reference evidence="1 2" key="1">
    <citation type="submission" date="2011-07" db="EMBL/GenBank/DDBJ databases">
        <title>The Genome Sequence of Prevotella oulorum F0390.</title>
        <authorList>
            <consortium name="The Broad Institute Genome Sequencing Platform"/>
            <consortium name="The Broad Institute Genome Sequencing Center for Infectious Disease"/>
            <person name="Earl A."/>
            <person name="Ward D."/>
            <person name="Feldgarden M."/>
            <person name="Gevers D."/>
            <person name="Izard J."/>
            <person name="Ganesan A."/>
            <person name="Baranova O.V."/>
            <person name="Blanton J.M."/>
            <person name="Tanner A.C."/>
            <person name="Dewhirst F.E."/>
            <person name="Young S.K."/>
            <person name="Zeng Q."/>
            <person name="Gargeya S."/>
            <person name="Fitzgerald M."/>
            <person name="Haas B."/>
            <person name="Abouelleil A."/>
            <person name="Alvarado L."/>
            <person name="Arachchi H.M."/>
            <person name="Berlin A."/>
            <person name="Brown A."/>
            <person name="Chapman S.B."/>
            <person name="Chen Z."/>
            <person name="Dunbar C."/>
            <person name="Freedman E."/>
            <person name="Gearin G."/>
            <person name="Gellesch M."/>
            <person name="Goldberg J."/>
            <person name="Griggs A."/>
            <person name="Gujja S."/>
            <person name="Heiman D."/>
            <person name="Howarth C."/>
            <person name="Larson L."/>
            <person name="Lui A."/>
            <person name="MacDonald P.J.P."/>
            <person name="Mehta T."/>
            <person name="Montmayeur A."/>
            <person name="Murphy C."/>
            <person name="Neiman D."/>
            <person name="Pearson M."/>
            <person name="Priest M."/>
            <person name="Roberts A."/>
            <person name="Saif S."/>
            <person name="Shea T."/>
            <person name="Shenoy N."/>
            <person name="Sisk P."/>
            <person name="Stolte C."/>
            <person name="Sykes S."/>
            <person name="Wortman J."/>
            <person name="Nusbaum C."/>
            <person name="Birren B."/>
        </authorList>
    </citation>
    <scope>NUCLEOTIDE SEQUENCE [LARGE SCALE GENOMIC DNA]</scope>
    <source>
        <strain evidence="1 2">F0390</strain>
    </source>
</reference>
<dbReference type="RefSeq" id="WP_004380117.1">
    <property type="nucleotide sequence ID" value="NZ_JH114215.1"/>
</dbReference>
<name>G1WB93_9BACT</name>
<keyword evidence="2" id="KW-1185">Reference proteome</keyword>
<dbReference type="GeneID" id="95427076"/>
<gene>
    <name evidence="1" type="ORF">HMPREF9431_01094</name>
</gene>